<dbReference type="InterPro" id="IPR050595">
    <property type="entry name" value="Bact_response_regulator"/>
</dbReference>
<dbReference type="PROSITE" id="PS50110">
    <property type="entry name" value="RESPONSE_REGULATORY"/>
    <property type="match status" value="1"/>
</dbReference>
<dbReference type="RefSeq" id="WP_046004146.1">
    <property type="nucleotide sequence ID" value="NZ_JXYA01000011.1"/>
</dbReference>
<feature type="domain" description="Response regulatory" evidence="3">
    <location>
        <begin position="2"/>
        <end position="119"/>
    </location>
</feature>
<comment type="caution">
    <text evidence="4">The sequence shown here is derived from an EMBL/GenBank/DDBJ whole genome shotgun (WGS) entry which is preliminary data.</text>
</comment>
<gene>
    <name evidence="4" type="ORF">TW77_06455</name>
</gene>
<dbReference type="AlphaFoldDB" id="A0A0F4QX34"/>
<evidence type="ECO:0000313" key="5">
    <source>
        <dbReference type="Proteomes" id="UP000033452"/>
    </source>
</evidence>
<dbReference type="Gene3D" id="3.40.50.2300">
    <property type="match status" value="1"/>
</dbReference>
<sequence>MKVLIVDDSHATCEIIRRALQQFEYRKLLLRCASRVDEAMTLIADWQPQIILTDWHMPDKTGIELLETLRVSHPELPVAMISTVDDATQIEYATSLGCAFFLSKPFSDDALRSAIMPLVLEQEANEVIAEDEAVPLREELALPKTDLLERLMQKNISDSLMLKPIQAQQLDESKVPCVMVVYAERGSQKPRVIGVLDVYAACVLASSLQVIPQEEAHKAIHLNQINPEIMTACKEALAKTAYAFLDKQSKMSLFVRSCTILYQSHPKLERLYQYPLDSRLDLSCEREGMAQGKMLIVGV</sequence>
<evidence type="ECO:0000256" key="2">
    <source>
        <dbReference type="PROSITE-ProRule" id="PRU00169"/>
    </source>
</evidence>
<dbReference type="PATRIC" id="fig|43658.5.peg.1358"/>
<dbReference type="OrthoDB" id="9800897at2"/>
<dbReference type="Proteomes" id="UP000033452">
    <property type="component" value="Unassembled WGS sequence"/>
</dbReference>
<feature type="modified residue" description="4-aspartylphosphate" evidence="2">
    <location>
        <position position="54"/>
    </location>
</feature>
<keyword evidence="1 2" id="KW-0597">Phosphoprotein</keyword>
<evidence type="ECO:0000313" key="4">
    <source>
        <dbReference type="EMBL" id="KJZ11152.1"/>
    </source>
</evidence>
<proteinExistence type="predicted"/>
<dbReference type="Pfam" id="PF00072">
    <property type="entry name" value="Response_reg"/>
    <property type="match status" value="1"/>
</dbReference>
<dbReference type="PANTHER" id="PTHR44591">
    <property type="entry name" value="STRESS RESPONSE REGULATOR PROTEIN 1"/>
    <property type="match status" value="1"/>
</dbReference>
<dbReference type="PANTHER" id="PTHR44591:SF3">
    <property type="entry name" value="RESPONSE REGULATORY DOMAIN-CONTAINING PROTEIN"/>
    <property type="match status" value="1"/>
</dbReference>
<dbReference type="CDD" id="cd00156">
    <property type="entry name" value="REC"/>
    <property type="match status" value="1"/>
</dbReference>
<organism evidence="4 5">
    <name type="scientific">Pseudoalteromonas rubra</name>
    <dbReference type="NCBI Taxonomy" id="43658"/>
    <lineage>
        <taxon>Bacteria</taxon>
        <taxon>Pseudomonadati</taxon>
        <taxon>Pseudomonadota</taxon>
        <taxon>Gammaproteobacteria</taxon>
        <taxon>Alteromonadales</taxon>
        <taxon>Pseudoalteromonadaceae</taxon>
        <taxon>Pseudoalteromonas</taxon>
    </lineage>
</organism>
<evidence type="ECO:0000259" key="3">
    <source>
        <dbReference type="PROSITE" id="PS50110"/>
    </source>
</evidence>
<dbReference type="SUPFAM" id="SSF52172">
    <property type="entry name" value="CheY-like"/>
    <property type="match status" value="1"/>
</dbReference>
<dbReference type="InterPro" id="IPR011006">
    <property type="entry name" value="CheY-like_superfamily"/>
</dbReference>
<evidence type="ECO:0000256" key="1">
    <source>
        <dbReference type="ARBA" id="ARBA00022553"/>
    </source>
</evidence>
<protein>
    <submittedName>
        <fullName evidence="4">Response regulator</fullName>
    </submittedName>
</protein>
<dbReference type="EMBL" id="JXYA01000011">
    <property type="protein sequence ID" value="KJZ11152.1"/>
    <property type="molecule type" value="Genomic_DNA"/>
</dbReference>
<accession>A0A0F4QX34</accession>
<reference evidence="4 5" key="1">
    <citation type="journal article" date="2015" name="BMC Genomics">
        <title>Genome mining reveals unlocked bioactive potential of marine Gram-negative bacteria.</title>
        <authorList>
            <person name="Machado H."/>
            <person name="Sonnenschein E.C."/>
            <person name="Melchiorsen J."/>
            <person name="Gram L."/>
        </authorList>
    </citation>
    <scope>NUCLEOTIDE SEQUENCE [LARGE SCALE GENOMIC DNA]</scope>
    <source>
        <strain evidence="4 5">S2471</strain>
    </source>
</reference>
<name>A0A0F4QX34_9GAMM</name>
<dbReference type="InterPro" id="IPR001789">
    <property type="entry name" value="Sig_transdc_resp-reg_receiver"/>
</dbReference>
<dbReference type="GO" id="GO:0000160">
    <property type="term" value="P:phosphorelay signal transduction system"/>
    <property type="evidence" value="ECO:0007669"/>
    <property type="project" value="InterPro"/>
</dbReference>
<keyword evidence="5" id="KW-1185">Reference proteome</keyword>
<dbReference type="SMART" id="SM00448">
    <property type="entry name" value="REC"/>
    <property type="match status" value="1"/>
</dbReference>